<dbReference type="Pfam" id="PF06309">
    <property type="entry name" value="Torsin"/>
    <property type="match status" value="1"/>
</dbReference>
<protein>
    <recommendedName>
        <fullName evidence="6">Torsin family 2 member A</fullName>
    </recommendedName>
</protein>
<dbReference type="GO" id="GO:0005524">
    <property type="term" value="F:ATP binding"/>
    <property type="evidence" value="ECO:0007669"/>
    <property type="project" value="UniProtKB-KW"/>
</dbReference>
<keyword evidence="9" id="KW-1185">Reference proteome</keyword>
<evidence type="ECO:0000256" key="4">
    <source>
        <dbReference type="ARBA" id="ARBA00022840"/>
    </source>
</evidence>
<evidence type="ECO:0000256" key="7">
    <source>
        <dbReference type="SAM" id="SignalP"/>
    </source>
</evidence>
<evidence type="ECO:0000256" key="1">
    <source>
        <dbReference type="ARBA" id="ARBA00006235"/>
    </source>
</evidence>
<dbReference type="Gene3D" id="3.40.50.300">
    <property type="entry name" value="P-loop containing nucleotide triphosphate hydrolases"/>
    <property type="match status" value="1"/>
</dbReference>
<keyword evidence="5" id="KW-0325">Glycoprotein</keyword>
<reference evidence="8 9" key="1">
    <citation type="submission" date="2018-07" db="EMBL/GenBank/DDBJ databases">
        <title>A high quality draft genome assembly of the barn swallow (H. rustica rustica).</title>
        <authorList>
            <person name="Formenti G."/>
            <person name="Chiara M."/>
            <person name="Poveda L."/>
            <person name="Francoijs K.-J."/>
            <person name="Bonisoli-Alquati A."/>
            <person name="Canova L."/>
            <person name="Gianfranceschi L."/>
            <person name="Horner D.S."/>
            <person name="Saino N."/>
        </authorList>
    </citation>
    <scope>NUCLEOTIDE SEQUENCE [LARGE SCALE GENOMIC DNA]</scope>
    <source>
        <strain evidence="8">Chelidonia</strain>
        <tissue evidence="8">Blood</tissue>
    </source>
</reference>
<dbReference type="AlphaFoldDB" id="A0A3M0IVZ9"/>
<dbReference type="Proteomes" id="UP000269221">
    <property type="component" value="Unassembled WGS sequence"/>
</dbReference>
<keyword evidence="3" id="KW-0547">Nucleotide-binding</keyword>
<dbReference type="STRING" id="333673.A0A3M0IVZ9"/>
<evidence type="ECO:0000256" key="5">
    <source>
        <dbReference type="ARBA" id="ARBA00023180"/>
    </source>
</evidence>
<evidence type="ECO:0000313" key="8">
    <source>
        <dbReference type="EMBL" id="RMB93461.1"/>
    </source>
</evidence>
<evidence type="ECO:0000256" key="3">
    <source>
        <dbReference type="ARBA" id="ARBA00022741"/>
    </source>
</evidence>
<keyword evidence="4" id="KW-0067">ATP-binding</keyword>
<evidence type="ECO:0000313" key="9">
    <source>
        <dbReference type="Proteomes" id="UP000269221"/>
    </source>
</evidence>
<dbReference type="SUPFAM" id="SSF53178">
    <property type="entry name" value="Peptidyl-tRNA hydrolase-like"/>
    <property type="match status" value="1"/>
</dbReference>
<accession>A0A3M0IVZ9</accession>
<dbReference type="InterPro" id="IPR001270">
    <property type="entry name" value="ClpA/B"/>
</dbReference>
<organism evidence="8 9">
    <name type="scientific">Hirundo rustica rustica</name>
    <dbReference type="NCBI Taxonomy" id="333673"/>
    <lineage>
        <taxon>Eukaryota</taxon>
        <taxon>Metazoa</taxon>
        <taxon>Chordata</taxon>
        <taxon>Craniata</taxon>
        <taxon>Vertebrata</taxon>
        <taxon>Euteleostomi</taxon>
        <taxon>Archelosauria</taxon>
        <taxon>Archosauria</taxon>
        <taxon>Dinosauria</taxon>
        <taxon>Saurischia</taxon>
        <taxon>Theropoda</taxon>
        <taxon>Coelurosauria</taxon>
        <taxon>Aves</taxon>
        <taxon>Neognathae</taxon>
        <taxon>Neoaves</taxon>
        <taxon>Telluraves</taxon>
        <taxon>Australaves</taxon>
        <taxon>Passeriformes</taxon>
        <taxon>Sylvioidea</taxon>
        <taxon>Hirundinidae</taxon>
        <taxon>Hirundo</taxon>
    </lineage>
</organism>
<dbReference type="Pfam" id="PF01195">
    <property type="entry name" value="Pept_tRNA_hydro"/>
    <property type="match status" value="1"/>
</dbReference>
<dbReference type="PANTHER" id="PTHR10760:SF4">
    <property type="entry name" value="TORSIN-2A"/>
    <property type="match status" value="1"/>
</dbReference>
<dbReference type="CDD" id="cd00462">
    <property type="entry name" value="PTH"/>
    <property type="match status" value="1"/>
</dbReference>
<dbReference type="NCBIfam" id="TIGR00447">
    <property type="entry name" value="pth"/>
    <property type="match status" value="1"/>
</dbReference>
<evidence type="ECO:0000256" key="2">
    <source>
        <dbReference type="ARBA" id="ARBA00022729"/>
    </source>
</evidence>
<dbReference type="GO" id="GO:0005635">
    <property type="term" value="C:nuclear envelope"/>
    <property type="evidence" value="ECO:0007669"/>
    <property type="project" value="TreeGrafter"/>
</dbReference>
<dbReference type="OrthoDB" id="19623at2759"/>
<dbReference type="PANTHER" id="PTHR10760">
    <property type="entry name" value="TORSIN"/>
    <property type="match status" value="1"/>
</dbReference>
<dbReference type="EMBL" id="QRBI01000209">
    <property type="protein sequence ID" value="RMB93461.1"/>
    <property type="molecule type" value="Genomic_DNA"/>
</dbReference>
<sequence length="466" mass="51295">MAPGAAPAPVPVRVLLVLLAAAARPAAAWDLWALRCGFLADCECGFGPDLRGLEFDLATNLVGQPLVRQQVMKGLREFLENPNPVKPLVMSFHGSTGTGKTYVSSMLIRYLFQRGLQSPYVHQFSPIVHFPHAELIEQYKESLKRWIQGNLTNCGRSAFLFDEMDKMHPGLIDVIIPFLGPSWVVYGTNYRKAIFIFISNAGGEQINDVTLALWRARKDREEISLQDLEPAISKAVFENPQSGFWKSGIINEHLIDFVVPFLPLKHHHVKQCVISELVQQGLEVAGLGNYGLWGTRHSVGMEVLDRLARQLAVAESWRVDKRCCADVALATAHGLELVLLKPRRFMNLNGLSVASAAELYSLGPEDIYLVHDDLDKALGKVAIKLGGSARGHNGVQSCIGALHSSEMTRLRIGIGRPEGNVTVSSYVLSPFSAGEREKLEQILAQAVTCLLEHIQSRAPTEPGDRG</sequence>
<feature type="chain" id="PRO_5018244763" description="Torsin family 2 member A" evidence="7">
    <location>
        <begin position="29"/>
        <end position="466"/>
    </location>
</feature>
<dbReference type="InterPro" id="IPR010448">
    <property type="entry name" value="Torsin"/>
</dbReference>
<dbReference type="PRINTS" id="PR00300">
    <property type="entry name" value="CLPPROTEASEA"/>
</dbReference>
<gene>
    <name evidence="8" type="ORF">DUI87_30158</name>
</gene>
<dbReference type="InterPro" id="IPR001328">
    <property type="entry name" value="Pept_tRNA_hydro"/>
</dbReference>
<dbReference type="GO" id="GO:0005788">
    <property type="term" value="C:endoplasmic reticulum lumen"/>
    <property type="evidence" value="ECO:0007669"/>
    <property type="project" value="TreeGrafter"/>
</dbReference>
<dbReference type="SUPFAM" id="SSF52540">
    <property type="entry name" value="P-loop containing nucleoside triphosphate hydrolases"/>
    <property type="match status" value="1"/>
</dbReference>
<dbReference type="GO" id="GO:0004045">
    <property type="term" value="F:peptidyl-tRNA hydrolase activity"/>
    <property type="evidence" value="ECO:0007669"/>
    <property type="project" value="InterPro"/>
</dbReference>
<dbReference type="InterPro" id="IPR036416">
    <property type="entry name" value="Pept_tRNA_hydro_sf"/>
</dbReference>
<dbReference type="GO" id="GO:0016887">
    <property type="term" value="F:ATP hydrolysis activity"/>
    <property type="evidence" value="ECO:0007669"/>
    <property type="project" value="InterPro"/>
</dbReference>
<comment type="caution">
    <text evidence="8">The sequence shown here is derived from an EMBL/GenBank/DDBJ whole genome shotgun (WGS) entry which is preliminary data.</text>
</comment>
<name>A0A3M0IVZ9_HIRRU</name>
<dbReference type="GO" id="GO:0042802">
    <property type="term" value="F:identical protein binding"/>
    <property type="evidence" value="ECO:0007669"/>
    <property type="project" value="UniProtKB-ARBA"/>
</dbReference>
<dbReference type="InterPro" id="IPR027417">
    <property type="entry name" value="P-loop_NTPase"/>
</dbReference>
<evidence type="ECO:0000256" key="6">
    <source>
        <dbReference type="ARBA" id="ARBA00042469"/>
    </source>
</evidence>
<keyword evidence="2 7" id="KW-0732">Signal</keyword>
<feature type="signal peptide" evidence="7">
    <location>
        <begin position="1"/>
        <end position="28"/>
    </location>
</feature>
<dbReference type="Gene3D" id="3.40.50.1470">
    <property type="entry name" value="Peptidyl-tRNA hydrolase"/>
    <property type="match status" value="1"/>
</dbReference>
<dbReference type="FunFam" id="3.40.50.300:FF:001014">
    <property type="entry name" value="Torsin"/>
    <property type="match status" value="1"/>
</dbReference>
<proteinExistence type="inferred from homology"/>
<comment type="similarity">
    <text evidence="1">Belongs to the ClpA/ClpB family. Torsin subfamily.</text>
</comment>